<name>A0A8J2WK24_9CRUS</name>
<dbReference type="GO" id="GO:0005737">
    <property type="term" value="C:cytoplasm"/>
    <property type="evidence" value="ECO:0007669"/>
    <property type="project" value="TreeGrafter"/>
</dbReference>
<evidence type="ECO:0000256" key="1">
    <source>
        <dbReference type="ARBA" id="ARBA00005298"/>
    </source>
</evidence>
<accession>A0A8J2WK24</accession>
<dbReference type="InterPro" id="IPR011022">
    <property type="entry name" value="Arrestin_C-like"/>
</dbReference>
<gene>
    <name evidence="4" type="ORF">DGAL_LOCUS8428</name>
</gene>
<dbReference type="Gene3D" id="2.60.40.640">
    <property type="match status" value="1"/>
</dbReference>
<keyword evidence="5" id="KW-1185">Reference proteome</keyword>
<protein>
    <recommendedName>
        <fullName evidence="3">Arrestin C-terminal-like domain-containing protein</fullName>
    </recommendedName>
</protein>
<feature type="region of interest" description="Disordered" evidence="2">
    <location>
        <begin position="149"/>
        <end position="176"/>
    </location>
</feature>
<dbReference type="GO" id="GO:0001664">
    <property type="term" value="F:G protein-coupled receptor binding"/>
    <property type="evidence" value="ECO:0007669"/>
    <property type="project" value="TreeGrafter"/>
</dbReference>
<dbReference type="InterPro" id="IPR000698">
    <property type="entry name" value="Arrestin"/>
</dbReference>
<dbReference type="OrthoDB" id="6500995at2759"/>
<feature type="compositionally biased region" description="Basic and acidic residues" evidence="2">
    <location>
        <begin position="542"/>
        <end position="551"/>
    </location>
</feature>
<dbReference type="Gene3D" id="2.60.40.840">
    <property type="match status" value="1"/>
</dbReference>
<comment type="caution">
    <text evidence="4">The sequence shown here is derived from an EMBL/GenBank/DDBJ whole genome shotgun (WGS) entry which is preliminary data.</text>
</comment>
<evidence type="ECO:0000313" key="4">
    <source>
        <dbReference type="EMBL" id="CAH0105408.1"/>
    </source>
</evidence>
<evidence type="ECO:0000256" key="2">
    <source>
        <dbReference type="SAM" id="MobiDB-lite"/>
    </source>
</evidence>
<dbReference type="SMART" id="SM01017">
    <property type="entry name" value="Arrestin_C"/>
    <property type="match status" value="1"/>
</dbReference>
<dbReference type="GO" id="GO:0002031">
    <property type="term" value="P:G protein-coupled receptor internalization"/>
    <property type="evidence" value="ECO:0007669"/>
    <property type="project" value="TreeGrafter"/>
</dbReference>
<feature type="region of interest" description="Disordered" evidence="2">
    <location>
        <begin position="536"/>
        <end position="566"/>
    </location>
</feature>
<dbReference type="Pfam" id="PF02752">
    <property type="entry name" value="Arrestin_C"/>
    <property type="match status" value="1"/>
</dbReference>
<dbReference type="GO" id="GO:0007165">
    <property type="term" value="P:signal transduction"/>
    <property type="evidence" value="ECO:0007669"/>
    <property type="project" value="InterPro"/>
</dbReference>
<sequence length="639" mass="70441">MSGHQQHQMGRLRKFAGASLLSRFRSASKTASEDEENSAVRAPVTNVVGDVQETSQPCNVSDPVSGCSVPTSDDVPGHTWPSTDGEQSKCSDVTTNDKTQKLINGIDTESEPSHLPTKSIDCDGRQKSLQESQISITGAENIATDVISHRPKQQQASAPCASPKRPSSLPTCNDDSDTDGVRVYKKVSTNGKLQLYLLNRDLIITKDTISPLHAVITADAEEVRNKKIFAQILLTFRYGRDDEEVMGLKLSNESVLCVEQIYPLLPGAPIPQPLTKCQEVLMKRLGPNAHLVNLKLNHAVPASVRLLPAKEYRGAAIGINYDLRIYAAESIEEKPQRRSQIRMAIRLVQYASADIQQTEAPLLRLDKHFLLREGALKVEVGLDRQWYTQGSPINVCLRIHNRSSRIVKKIQIRAIQHVDVTMFSNGKFKNTIAVSEEMDGLPLTAGNTLDRKYCLTLMENGGGRHWVALEDRYGRLTSTLASTTLKSAPNERHFFAIYISYYIKVRLVVSGVGGDVSTKLPFVLMRDGPEIMPVDAENTGDDAIHSCHSPERQNSPVPSTSDNASCTNDVSNTKCLAENVPESHKTGPIGAELHTEPTLLISDQENPLNEIQKLPLPAHSNSENEEVEQVEPVESDRKL</sequence>
<evidence type="ECO:0000259" key="3">
    <source>
        <dbReference type="SMART" id="SM01017"/>
    </source>
</evidence>
<proteinExistence type="inferred from homology"/>
<dbReference type="PANTHER" id="PTHR11792:SF18">
    <property type="entry name" value="FI20035P1"/>
    <property type="match status" value="1"/>
</dbReference>
<comment type="similarity">
    <text evidence="1">Belongs to the arrestin family.</text>
</comment>
<feature type="compositionally biased region" description="Polar residues" evidence="2">
    <location>
        <begin position="80"/>
        <end position="92"/>
    </location>
</feature>
<feature type="region of interest" description="Disordered" evidence="2">
    <location>
        <begin position="24"/>
        <end position="92"/>
    </location>
</feature>
<dbReference type="InterPro" id="IPR014753">
    <property type="entry name" value="Arrestin_N"/>
</dbReference>
<dbReference type="InterPro" id="IPR014752">
    <property type="entry name" value="Arrestin-like_C"/>
</dbReference>
<feature type="domain" description="Arrestin C-terminal-like" evidence="3">
    <location>
        <begin position="372"/>
        <end position="534"/>
    </location>
</feature>
<evidence type="ECO:0000313" key="5">
    <source>
        <dbReference type="Proteomes" id="UP000789390"/>
    </source>
</evidence>
<dbReference type="EMBL" id="CAKKLH010000182">
    <property type="protein sequence ID" value="CAH0105408.1"/>
    <property type="molecule type" value="Genomic_DNA"/>
</dbReference>
<dbReference type="Proteomes" id="UP000789390">
    <property type="component" value="Unassembled WGS sequence"/>
</dbReference>
<feature type="region of interest" description="Disordered" evidence="2">
    <location>
        <begin position="598"/>
        <end position="639"/>
    </location>
</feature>
<dbReference type="PANTHER" id="PTHR11792">
    <property type="entry name" value="ARRESTIN"/>
    <property type="match status" value="1"/>
</dbReference>
<organism evidence="4 5">
    <name type="scientific">Daphnia galeata</name>
    <dbReference type="NCBI Taxonomy" id="27404"/>
    <lineage>
        <taxon>Eukaryota</taxon>
        <taxon>Metazoa</taxon>
        <taxon>Ecdysozoa</taxon>
        <taxon>Arthropoda</taxon>
        <taxon>Crustacea</taxon>
        <taxon>Branchiopoda</taxon>
        <taxon>Diplostraca</taxon>
        <taxon>Cladocera</taxon>
        <taxon>Anomopoda</taxon>
        <taxon>Daphniidae</taxon>
        <taxon>Daphnia</taxon>
    </lineage>
</organism>
<dbReference type="PRINTS" id="PR00309">
    <property type="entry name" value="ARRESTIN"/>
</dbReference>
<dbReference type="InterPro" id="IPR014756">
    <property type="entry name" value="Ig_E-set"/>
</dbReference>
<feature type="compositionally biased region" description="Polar residues" evidence="2">
    <location>
        <begin position="552"/>
        <end position="566"/>
    </location>
</feature>
<feature type="compositionally biased region" description="Acidic residues" evidence="2">
    <location>
        <begin position="623"/>
        <end position="633"/>
    </location>
</feature>
<reference evidence="4" key="1">
    <citation type="submission" date="2021-11" db="EMBL/GenBank/DDBJ databases">
        <authorList>
            <person name="Schell T."/>
        </authorList>
    </citation>
    <scope>NUCLEOTIDE SEQUENCE</scope>
    <source>
        <strain evidence="4">M5</strain>
    </source>
</reference>
<dbReference type="AlphaFoldDB" id="A0A8J2WK24"/>
<dbReference type="SUPFAM" id="SSF81296">
    <property type="entry name" value="E set domains"/>
    <property type="match status" value="2"/>
</dbReference>